<feature type="region of interest" description="Disordered" evidence="1">
    <location>
        <begin position="230"/>
        <end position="263"/>
    </location>
</feature>
<organism evidence="2 3">
    <name type="scientific">Mycena rosella</name>
    <name type="common">Pink bonnet</name>
    <name type="synonym">Agaricus rosellus</name>
    <dbReference type="NCBI Taxonomy" id="1033263"/>
    <lineage>
        <taxon>Eukaryota</taxon>
        <taxon>Fungi</taxon>
        <taxon>Dikarya</taxon>
        <taxon>Basidiomycota</taxon>
        <taxon>Agaricomycotina</taxon>
        <taxon>Agaricomycetes</taxon>
        <taxon>Agaricomycetidae</taxon>
        <taxon>Agaricales</taxon>
        <taxon>Marasmiineae</taxon>
        <taxon>Mycenaceae</taxon>
        <taxon>Mycena</taxon>
    </lineage>
</organism>
<evidence type="ECO:0000313" key="2">
    <source>
        <dbReference type="EMBL" id="KAJ7601719.1"/>
    </source>
</evidence>
<gene>
    <name evidence="2" type="ORF">B0H17DRAFT_1223019</name>
</gene>
<evidence type="ECO:0000256" key="1">
    <source>
        <dbReference type="SAM" id="MobiDB-lite"/>
    </source>
</evidence>
<accession>A0AAD7AXB8</accession>
<name>A0AAD7AXB8_MYCRO</name>
<sequence>MAPQGQHYKCPECYNTLAVEIAVGGKVPGSSYIRCNNLPQHPSGQRYFYRLSSGDLSLATSSKSSKCVCLKRDCASTRIDSGCQHLMCRKHCVDTGPCTLTSHTNHRRKKQGCPTPSLPHISPTPLAFTYFPPFTSLDAIHDYTMAPFRELDTYRQNETARIAEEGRRLDLALGLRSPSPDLPLEVMLRRQDALQEEEDLALALRLSEEDITASAPSTSALRVLSPSSELPMSIASSAPAPALGRARTPDATGGPSAPWKRLPAPSTRLWHSAPLHITTQMNDVWMSSNGGPELQSRAQTDVPTFHIRQTSTRRPFADPRLIKRFMVVFWSMDDKPHTLFSDNFKAWVGISADFVHHISTDSIILLRRCGVVCLDEDKTIKTFLGKVSPAHLRYDLPAQRAAVRNEYKRQRSNTSSSKEVIICDSSSDEDDGGARTRTKASKRVIHIDDNSVLRSLSPLPSTPSLPSSLRASPPLEVSSPVAVPWPAGMYTVDMVAGFIRMKSDELKHIASRSDRFTIVFGKEYKSSTYDDHVRKWREAPAALRTQALDGGRTSEGSWSVFVRRAKHSAM</sequence>
<dbReference type="InterPro" id="IPR003903">
    <property type="entry name" value="UIM_dom"/>
</dbReference>
<dbReference type="AlphaFoldDB" id="A0AAD7AXB8"/>
<protein>
    <submittedName>
        <fullName evidence="2">Uncharacterized protein</fullName>
    </submittedName>
</protein>
<keyword evidence="3" id="KW-1185">Reference proteome</keyword>
<comment type="caution">
    <text evidence="2">The sequence shown here is derived from an EMBL/GenBank/DDBJ whole genome shotgun (WGS) entry which is preliminary data.</text>
</comment>
<proteinExistence type="predicted"/>
<dbReference type="EMBL" id="JARKIE010001495">
    <property type="protein sequence ID" value="KAJ7601719.1"/>
    <property type="molecule type" value="Genomic_DNA"/>
</dbReference>
<dbReference type="Proteomes" id="UP001221757">
    <property type="component" value="Unassembled WGS sequence"/>
</dbReference>
<reference evidence="2" key="1">
    <citation type="submission" date="2023-03" db="EMBL/GenBank/DDBJ databases">
        <title>Massive genome expansion in bonnet fungi (Mycena s.s.) driven by repeated elements and novel gene families across ecological guilds.</title>
        <authorList>
            <consortium name="Lawrence Berkeley National Laboratory"/>
            <person name="Harder C.B."/>
            <person name="Miyauchi S."/>
            <person name="Viragh M."/>
            <person name="Kuo A."/>
            <person name="Thoen E."/>
            <person name="Andreopoulos B."/>
            <person name="Lu D."/>
            <person name="Skrede I."/>
            <person name="Drula E."/>
            <person name="Henrissat B."/>
            <person name="Morin E."/>
            <person name="Kohler A."/>
            <person name="Barry K."/>
            <person name="LaButti K."/>
            <person name="Morin E."/>
            <person name="Salamov A."/>
            <person name="Lipzen A."/>
            <person name="Mereny Z."/>
            <person name="Hegedus B."/>
            <person name="Baldrian P."/>
            <person name="Stursova M."/>
            <person name="Weitz H."/>
            <person name="Taylor A."/>
            <person name="Grigoriev I.V."/>
            <person name="Nagy L.G."/>
            <person name="Martin F."/>
            <person name="Kauserud H."/>
        </authorList>
    </citation>
    <scope>NUCLEOTIDE SEQUENCE</scope>
    <source>
        <strain evidence="2">CBHHK067</strain>
    </source>
</reference>
<evidence type="ECO:0000313" key="3">
    <source>
        <dbReference type="Proteomes" id="UP001221757"/>
    </source>
</evidence>
<feature type="region of interest" description="Disordered" evidence="1">
    <location>
        <begin position="405"/>
        <end position="441"/>
    </location>
</feature>
<dbReference type="PROSITE" id="PS50330">
    <property type="entry name" value="UIM"/>
    <property type="match status" value="1"/>
</dbReference>